<dbReference type="InterPro" id="IPR004167">
    <property type="entry name" value="PSBD"/>
</dbReference>
<comment type="cofactor">
    <cofactor evidence="1 9">
        <name>(R)-lipoate</name>
        <dbReference type="ChEBI" id="CHEBI:83088"/>
    </cofactor>
</comment>
<dbReference type="FunFam" id="3.30.559.10:FF:000007">
    <property type="entry name" value="Dihydrolipoamide acetyltransferase component of pyruvate dehydrogenase complex"/>
    <property type="match status" value="1"/>
</dbReference>
<dbReference type="GO" id="GO:0045333">
    <property type="term" value="P:cellular respiration"/>
    <property type="evidence" value="ECO:0007669"/>
    <property type="project" value="UniProtKB-ARBA"/>
</dbReference>
<feature type="compositionally biased region" description="Low complexity" evidence="10">
    <location>
        <begin position="251"/>
        <end position="266"/>
    </location>
</feature>
<evidence type="ECO:0000256" key="5">
    <source>
        <dbReference type="ARBA" id="ARBA00022823"/>
    </source>
</evidence>
<dbReference type="InterPro" id="IPR011053">
    <property type="entry name" value="Single_hybrid_motif"/>
</dbReference>
<dbReference type="InterPro" id="IPR000089">
    <property type="entry name" value="Biotin_lipoyl"/>
</dbReference>
<dbReference type="InterPro" id="IPR001078">
    <property type="entry name" value="2-oxoacid_DH_actylTfrase"/>
</dbReference>
<dbReference type="PROSITE" id="PS50968">
    <property type="entry name" value="BIOTINYL_LIPOYL"/>
    <property type="match status" value="1"/>
</dbReference>
<dbReference type="Pfam" id="PF00364">
    <property type="entry name" value="Biotin_lipoyl"/>
    <property type="match status" value="1"/>
</dbReference>
<feature type="domain" description="Lipoyl-binding" evidence="11">
    <location>
        <begin position="49"/>
        <end position="128"/>
    </location>
</feature>
<evidence type="ECO:0000256" key="3">
    <source>
        <dbReference type="ARBA" id="ARBA00007317"/>
    </source>
</evidence>
<dbReference type="EMBL" id="ML987189">
    <property type="protein sequence ID" value="KAF2255730.1"/>
    <property type="molecule type" value="Genomic_DNA"/>
</dbReference>
<keyword evidence="6" id="KW-0809">Transit peptide</keyword>
<evidence type="ECO:0000256" key="10">
    <source>
        <dbReference type="SAM" id="MobiDB-lite"/>
    </source>
</evidence>
<comment type="similarity">
    <text evidence="3 9">Belongs to the 2-oxoacid dehydrogenase family.</text>
</comment>
<evidence type="ECO:0000256" key="7">
    <source>
        <dbReference type="ARBA" id="ARBA00023128"/>
    </source>
</evidence>
<dbReference type="GeneID" id="54580775"/>
<feature type="domain" description="Peripheral subunit-binding (PSBD)" evidence="12">
    <location>
        <begin position="209"/>
        <end position="246"/>
    </location>
</feature>
<feature type="region of interest" description="Disordered" evidence="10">
    <location>
        <begin position="145"/>
        <end position="208"/>
    </location>
</feature>
<protein>
    <recommendedName>
        <fullName evidence="9">Dihydrolipoamide acetyltransferase component of pyruvate dehydrogenase complex</fullName>
        <ecNumber evidence="9">2.3.1.-</ecNumber>
    </recommendedName>
</protein>
<dbReference type="GO" id="GO:0031405">
    <property type="term" value="F:lipoic acid binding"/>
    <property type="evidence" value="ECO:0007669"/>
    <property type="project" value="TreeGrafter"/>
</dbReference>
<dbReference type="OrthoDB" id="15567at2759"/>
<comment type="subcellular location">
    <subcellularLocation>
        <location evidence="2">Mitochondrion matrix</location>
    </subcellularLocation>
</comment>
<keyword evidence="4 9" id="KW-0808">Transferase</keyword>
<dbReference type="FunFam" id="2.40.50.100:FF:000013">
    <property type="entry name" value="Dihydrolipoamide acetyltransferase component of pyruvate dehydrogenase complex"/>
    <property type="match status" value="1"/>
</dbReference>
<dbReference type="Gene3D" id="2.40.50.100">
    <property type="match status" value="1"/>
</dbReference>
<feature type="compositionally biased region" description="Basic and acidic residues" evidence="10">
    <location>
        <begin position="147"/>
        <end position="158"/>
    </location>
</feature>
<dbReference type="RefSeq" id="XP_033690734.1">
    <property type="nucleotide sequence ID" value="XM_033827445.1"/>
</dbReference>
<feature type="region of interest" description="Disordered" evidence="10">
    <location>
        <begin position="243"/>
        <end position="267"/>
    </location>
</feature>
<dbReference type="PANTHER" id="PTHR43178:SF5">
    <property type="entry name" value="LIPOAMIDE ACYLTRANSFERASE COMPONENT OF BRANCHED-CHAIN ALPHA-KETO ACID DEHYDROGENASE COMPLEX, MITOCHONDRIAL"/>
    <property type="match status" value="1"/>
</dbReference>
<evidence type="ECO:0000256" key="6">
    <source>
        <dbReference type="ARBA" id="ARBA00022946"/>
    </source>
</evidence>
<evidence type="ECO:0000313" key="13">
    <source>
        <dbReference type="EMBL" id="KAF2255730.1"/>
    </source>
</evidence>
<dbReference type="SUPFAM" id="SSF47005">
    <property type="entry name" value="Peripheral subunit-binding domain of 2-oxo acid dehydrogenase complex"/>
    <property type="match status" value="1"/>
</dbReference>
<proteinExistence type="inferred from homology"/>
<dbReference type="InterPro" id="IPR050743">
    <property type="entry name" value="2-oxoacid_DH_E2_comp"/>
</dbReference>
<dbReference type="SUPFAM" id="SSF51230">
    <property type="entry name" value="Single hybrid motif"/>
    <property type="match status" value="1"/>
</dbReference>
<dbReference type="InterPro" id="IPR003016">
    <property type="entry name" value="2-oxoA_DH_lipoyl-BS"/>
</dbReference>
<reference evidence="13" key="1">
    <citation type="journal article" date="2020" name="Stud. Mycol.">
        <title>101 Dothideomycetes genomes: a test case for predicting lifestyles and emergence of pathogens.</title>
        <authorList>
            <person name="Haridas S."/>
            <person name="Albert R."/>
            <person name="Binder M."/>
            <person name="Bloem J."/>
            <person name="Labutti K."/>
            <person name="Salamov A."/>
            <person name="Andreopoulos B."/>
            <person name="Baker S."/>
            <person name="Barry K."/>
            <person name="Bills G."/>
            <person name="Bluhm B."/>
            <person name="Cannon C."/>
            <person name="Castanera R."/>
            <person name="Culley D."/>
            <person name="Daum C."/>
            <person name="Ezra D."/>
            <person name="Gonzalez J."/>
            <person name="Henrissat B."/>
            <person name="Kuo A."/>
            <person name="Liang C."/>
            <person name="Lipzen A."/>
            <person name="Lutzoni F."/>
            <person name="Magnuson J."/>
            <person name="Mondo S."/>
            <person name="Nolan M."/>
            <person name="Ohm R."/>
            <person name="Pangilinan J."/>
            <person name="Park H.-J."/>
            <person name="Ramirez L."/>
            <person name="Alfaro M."/>
            <person name="Sun H."/>
            <person name="Tritt A."/>
            <person name="Yoshinaga Y."/>
            <person name="Zwiers L.-H."/>
            <person name="Turgeon B."/>
            <person name="Goodwin S."/>
            <person name="Spatafora J."/>
            <person name="Crous P."/>
            <person name="Grigoriev I."/>
        </authorList>
    </citation>
    <scope>NUCLEOTIDE SEQUENCE</scope>
    <source>
        <strain evidence="13">CBS 122368</strain>
    </source>
</reference>
<dbReference type="InterPro" id="IPR036625">
    <property type="entry name" value="E3-bd_dom_sf"/>
</dbReference>
<organism evidence="13 14">
    <name type="scientific">Trematosphaeria pertusa</name>
    <dbReference type="NCBI Taxonomy" id="390896"/>
    <lineage>
        <taxon>Eukaryota</taxon>
        <taxon>Fungi</taxon>
        <taxon>Dikarya</taxon>
        <taxon>Ascomycota</taxon>
        <taxon>Pezizomycotina</taxon>
        <taxon>Dothideomycetes</taxon>
        <taxon>Pleosporomycetidae</taxon>
        <taxon>Pleosporales</taxon>
        <taxon>Massarineae</taxon>
        <taxon>Trematosphaeriaceae</taxon>
        <taxon>Trematosphaeria</taxon>
    </lineage>
</organism>
<dbReference type="GO" id="GO:0005759">
    <property type="term" value="C:mitochondrial matrix"/>
    <property type="evidence" value="ECO:0007669"/>
    <property type="project" value="UniProtKB-SubCell"/>
</dbReference>
<dbReference type="PROSITE" id="PS51826">
    <property type="entry name" value="PSBD"/>
    <property type="match status" value="1"/>
</dbReference>
<dbReference type="GO" id="GO:0016407">
    <property type="term" value="F:acetyltransferase activity"/>
    <property type="evidence" value="ECO:0007669"/>
    <property type="project" value="TreeGrafter"/>
</dbReference>
<evidence type="ECO:0000256" key="1">
    <source>
        <dbReference type="ARBA" id="ARBA00001938"/>
    </source>
</evidence>
<dbReference type="Gene3D" id="3.30.559.10">
    <property type="entry name" value="Chloramphenicol acetyltransferase-like domain"/>
    <property type="match status" value="1"/>
</dbReference>
<dbReference type="Proteomes" id="UP000800094">
    <property type="component" value="Unassembled WGS sequence"/>
</dbReference>
<evidence type="ECO:0000256" key="9">
    <source>
        <dbReference type="RuleBase" id="RU003423"/>
    </source>
</evidence>
<accession>A0A6A6J1G7</accession>
<evidence type="ECO:0000259" key="11">
    <source>
        <dbReference type="PROSITE" id="PS50968"/>
    </source>
</evidence>
<evidence type="ECO:0000313" key="14">
    <source>
        <dbReference type="Proteomes" id="UP000800094"/>
    </source>
</evidence>
<gene>
    <name evidence="13" type="ORF">BU26DRAFT_512693</name>
</gene>
<evidence type="ECO:0000256" key="4">
    <source>
        <dbReference type="ARBA" id="ARBA00022679"/>
    </source>
</evidence>
<keyword evidence="7" id="KW-0496">Mitochondrion</keyword>
<dbReference type="PANTHER" id="PTHR43178">
    <property type="entry name" value="DIHYDROLIPOAMIDE ACETYLTRANSFERASE COMPONENT OF PYRUVATE DEHYDROGENASE COMPLEX"/>
    <property type="match status" value="1"/>
</dbReference>
<dbReference type="AlphaFoldDB" id="A0A6A6J1G7"/>
<dbReference type="SUPFAM" id="SSF52777">
    <property type="entry name" value="CoA-dependent acyltransferases"/>
    <property type="match status" value="1"/>
</dbReference>
<evidence type="ECO:0000256" key="8">
    <source>
        <dbReference type="ARBA" id="ARBA00023315"/>
    </source>
</evidence>
<dbReference type="InterPro" id="IPR023213">
    <property type="entry name" value="CAT-like_dom_sf"/>
</dbReference>
<keyword evidence="14" id="KW-1185">Reference proteome</keyword>
<keyword evidence="8 9" id="KW-0012">Acyltransferase</keyword>
<dbReference type="PROSITE" id="PS00189">
    <property type="entry name" value="LIPOYL"/>
    <property type="match status" value="1"/>
</dbReference>
<evidence type="ECO:0000259" key="12">
    <source>
        <dbReference type="PROSITE" id="PS51826"/>
    </source>
</evidence>
<evidence type="ECO:0000256" key="2">
    <source>
        <dbReference type="ARBA" id="ARBA00004305"/>
    </source>
</evidence>
<sequence length="506" mass="55345">MKYAMSREAARLFYRCTLANRAPIATCRHFRNAELPRRQQGRGFNQTALLKVVKPYLLADIGEGITECQVIQWFVKPGARVEQFDPICEVQSDKASVEITSRFDGVIKKLYYEPDDMAKVGKPLVDIDIQSEISPADEALLNGASEKAADKETPKQETQEEQGLEVGRNDTKAATVDTPLPPQPAQSLPPERPKEEFKPQRTLGKHASLATPAVRHMIKELNLKIEDIEGTGKDGRVLKEDVQRHAESANTSTGATEPSPAPSSAPIQQVEDHVRPLTPVQAGMYKQMTRSLSIPHFLYTDNVDFTSLNALRKKFNAHKEKSHRITPLPFIVKAVSLALQQYPLLNAHLDTTTNPEKPQILVKGSHNIGIAIDSPTGLLVPVVKNVQSHSIESLAVEIVRLSNLARAGKLASSDLSGATFTLSNIGSIGGTAVAPVIVSPQVGILGIGRARMVPAFGENGELVKKEECVFSWSADHRVIDGAMAARCAEAVRGYLENVESMLVRLR</sequence>
<dbReference type="Gene3D" id="4.10.320.10">
    <property type="entry name" value="E3-binding domain"/>
    <property type="match status" value="1"/>
</dbReference>
<name>A0A6A6J1G7_9PLEO</name>
<dbReference type="CDD" id="cd06849">
    <property type="entry name" value="lipoyl_domain"/>
    <property type="match status" value="1"/>
</dbReference>
<dbReference type="EC" id="2.3.1.-" evidence="9"/>
<keyword evidence="5 9" id="KW-0450">Lipoyl</keyword>
<dbReference type="Pfam" id="PF00198">
    <property type="entry name" value="2-oxoacid_dh"/>
    <property type="match status" value="1"/>
</dbReference>
<dbReference type="Pfam" id="PF02817">
    <property type="entry name" value="E3_binding"/>
    <property type="match status" value="1"/>
</dbReference>